<protein>
    <recommendedName>
        <fullName evidence="4">Metal-dependent hydrolase</fullName>
    </recommendedName>
</protein>
<sequence>MANFRVHIGVAAAGGALVSLAGCQIGLWSPLDALPIIVLVTFGGILPDVDSDHSRSIRLIFSLLAVLAVAAGALLLQDYLSVGALLLACGGLYLLVRYGAGPIFARFTVHRGIWHSLLAGTLCALIASAISYQLLAQEAELAWFHGLALLFGALIHLVLDEMYSVDLEGARLKRSFGTALKFFDYHKPLNSLLMLLMAGALFPWLPPWSTLVSVLQRSATMLH</sequence>
<feature type="transmembrane region" description="Helical" evidence="1">
    <location>
        <begin position="82"/>
        <end position="100"/>
    </location>
</feature>
<dbReference type="InterPro" id="IPR007404">
    <property type="entry name" value="YdjM-like"/>
</dbReference>
<reference evidence="2 3" key="1">
    <citation type="submission" date="2019-06" db="EMBL/GenBank/DDBJ databases">
        <title>Genome analyses of bacteria isolated from kimchi.</title>
        <authorList>
            <person name="Lee S."/>
            <person name="Ahn S."/>
            <person name="Roh S."/>
        </authorList>
    </citation>
    <scope>NUCLEOTIDE SEQUENCE [LARGE SCALE GENOMIC DNA]</scope>
    <source>
        <strain evidence="2 3">CBA4606</strain>
    </source>
</reference>
<keyword evidence="1" id="KW-1133">Transmembrane helix</keyword>
<feature type="transmembrane region" description="Helical" evidence="1">
    <location>
        <begin position="141"/>
        <end position="159"/>
    </location>
</feature>
<dbReference type="RefSeq" id="WP_147186054.1">
    <property type="nucleotide sequence ID" value="NZ_CP042382.1"/>
</dbReference>
<evidence type="ECO:0000313" key="3">
    <source>
        <dbReference type="Proteomes" id="UP000321272"/>
    </source>
</evidence>
<dbReference type="Proteomes" id="UP000321272">
    <property type="component" value="Chromosome"/>
</dbReference>
<feature type="transmembrane region" description="Helical" evidence="1">
    <location>
        <begin position="112"/>
        <end position="135"/>
    </location>
</feature>
<dbReference type="PROSITE" id="PS51257">
    <property type="entry name" value="PROKAR_LIPOPROTEIN"/>
    <property type="match status" value="1"/>
</dbReference>
<evidence type="ECO:0000313" key="2">
    <source>
        <dbReference type="EMBL" id="QEA40789.1"/>
    </source>
</evidence>
<feature type="transmembrane region" description="Helical" evidence="1">
    <location>
        <begin position="189"/>
        <end position="205"/>
    </location>
</feature>
<keyword evidence="1" id="KW-0812">Transmembrane</keyword>
<name>A0A5B8SUX1_9GAMM</name>
<keyword evidence="1" id="KW-0472">Membrane</keyword>
<dbReference type="OrthoDB" id="5295350at2"/>
<feature type="transmembrane region" description="Helical" evidence="1">
    <location>
        <begin position="56"/>
        <end position="76"/>
    </location>
</feature>
<dbReference type="KEGG" id="paur:FGL86_02635"/>
<dbReference type="Pfam" id="PF04307">
    <property type="entry name" value="YdjM"/>
    <property type="match status" value="1"/>
</dbReference>
<gene>
    <name evidence="2" type="ORF">FGL86_02635</name>
</gene>
<dbReference type="EMBL" id="CP042382">
    <property type="protein sequence ID" value="QEA40789.1"/>
    <property type="molecule type" value="Genomic_DNA"/>
</dbReference>
<accession>A0A5B8SUX1</accession>
<dbReference type="AlphaFoldDB" id="A0A5B8SUX1"/>
<proteinExistence type="predicted"/>
<organism evidence="2 3">
    <name type="scientific">Pistricoccus aurantiacus</name>
    <dbReference type="NCBI Taxonomy" id="1883414"/>
    <lineage>
        <taxon>Bacteria</taxon>
        <taxon>Pseudomonadati</taxon>
        <taxon>Pseudomonadota</taxon>
        <taxon>Gammaproteobacteria</taxon>
        <taxon>Oceanospirillales</taxon>
        <taxon>Halomonadaceae</taxon>
        <taxon>Pistricoccus</taxon>
    </lineage>
</organism>
<keyword evidence="3" id="KW-1185">Reference proteome</keyword>
<evidence type="ECO:0000256" key="1">
    <source>
        <dbReference type="SAM" id="Phobius"/>
    </source>
</evidence>
<evidence type="ECO:0008006" key="4">
    <source>
        <dbReference type="Google" id="ProtNLM"/>
    </source>
</evidence>